<evidence type="ECO:0008006" key="4">
    <source>
        <dbReference type="Google" id="ProtNLM"/>
    </source>
</evidence>
<name>A0ABZ1E1H9_9RHOB</name>
<dbReference type="Proteomes" id="UP001623290">
    <property type="component" value="Chromosome"/>
</dbReference>
<accession>A0ABZ1E1H9</accession>
<reference evidence="2 3" key="1">
    <citation type="submission" date="2023-09" db="EMBL/GenBank/DDBJ databases">
        <title>Thioclava shenzhenensis sp. nov., a multidrug resistant bacteria-antagonizing species isolated from coastal seawater.</title>
        <authorList>
            <person name="Long M."/>
        </authorList>
    </citation>
    <scope>NUCLEOTIDE SEQUENCE [LARGE SCALE GENOMIC DNA]</scope>
    <source>
        <strain evidence="2 3">FTW29</strain>
    </source>
</reference>
<dbReference type="EMBL" id="CP135443">
    <property type="protein sequence ID" value="WRY33924.1"/>
    <property type="molecule type" value="Genomic_DNA"/>
</dbReference>
<keyword evidence="3" id="KW-1185">Reference proteome</keyword>
<evidence type="ECO:0000256" key="1">
    <source>
        <dbReference type="SAM" id="MobiDB-lite"/>
    </source>
</evidence>
<sequence>MQQILRMIFNQLLRRGINYGINKGIERASRKGRNDDTPLTPEERRKQQQLRKMAGNARRLARMTKLGRRF</sequence>
<dbReference type="RefSeq" id="WP_339107689.1">
    <property type="nucleotide sequence ID" value="NZ_CP135443.1"/>
</dbReference>
<evidence type="ECO:0000313" key="2">
    <source>
        <dbReference type="EMBL" id="WRY33924.1"/>
    </source>
</evidence>
<evidence type="ECO:0000313" key="3">
    <source>
        <dbReference type="Proteomes" id="UP001623290"/>
    </source>
</evidence>
<feature type="compositionally biased region" description="Basic and acidic residues" evidence="1">
    <location>
        <begin position="28"/>
        <end position="46"/>
    </location>
</feature>
<gene>
    <name evidence="2" type="ORF">RPE78_01135</name>
</gene>
<feature type="region of interest" description="Disordered" evidence="1">
    <location>
        <begin position="28"/>
        <end position="57"/>
    </location>
</feature>
<organism evidence="2 3">
    <name type="scientific">Thioclava litoralis</name>
    <dbReference type="NCBI Taxonomy" id="3076557"/>
    <lineage>
        <taxon>Bacteria</taxon>
        <taxon>Pseudomonadati</taxon>
        <taxon>Pseudomonadota</taxon>
        <taxon>Alphaproteobacteria</taxon>
        <taxon>Rhodobacterales</taxon>
        <taxon>Paracoccaceae</taxon>
        <taxon>Thioclava</taxon>
    </lineage>
</organism>
<proteinExistence type="predicted"/>
<protein>
    <recommendedName>
        <fullName evidence="4">Resolvase, N terminal domain</fullName>
    </recommendedName>
</protein>